<evidence type="ECO:0000313" key="3">
    <source>
        <dbReference type="Proteomes" id="UP000553766"/>
    </source>
</evidence>
<dbReference type="PROSITE" id="PS51257">
    <property type="entry name" value="PROKAR_LIPOPROTEIN"/>
    <property type="match status" value="1"/>
</dbReference>
<comment type="caution">
    <text evidence="2">The sequence shown here is derived from an EMBL/GenBank/DDBJ whole genome shotgun (WGS) entry which is preliminary data.</text>
</comment>
<dbReference type="EMBL" id="JACIJS010000003">
    <property type="protein sequence ID" value="MBB5515155.1"/>
    <property type="molecule type" value="Genomic_DNA"/>
</dbReference>
<sequence length="194" mass="19986">MARCLSRFSASAVGAMLALVSCVGVGAHGLDPVNAPLDQISVAIGVPDTVRLADGDATLTLALGSKDRNAAPLVQETVPLSLRRASIGGPRPTADDEIVYIARIPATEAARFTAAQAAIRDLRADARGGAGVVRVVLEGGCLIGEPPAGFPVSTWMQTGDGSEFVLLTRREDAYSALGRAGATALRARLRPCPE</sequence>
<dbReference type="AlphaFoldDB" id="A0A840WZR4"/>
<dbReference type="RefSeq" id="WP_184009477.1">
    <property type="nucleotide sequence ID" value="NZ_JACIJS010000003.1"/>
</dbReference>
<dbReference type="Proteomes" id="UP000553766">
    <property type="component" value="Unassembled WGS sequence"/>
</dbReference>
<feature type="chain" id="PRO_5032284538" evidence="1">
    <location>
        <begin position="28"/>
        <end position="194"/>
    </location>
</feature>
<name>A0A840WZR4_9RHOB</name>
<organism evidence="2 3">
    <name type="scientific">Rubricella aquisinus</name>
    <dbReference type="NCBI Taxonomy" id="2028108"/>
    <lineage>
        <taxon>Bacteria</taxon>
        <taxon>Pseudomonadati</taxon>
        <taxon>Pseudomonadota</taxon>
        <taxon>Alphaproteobacteria</taxon>
        <taxon>Rhodobacterales</taxon>
        <taxon>Paracoccaceae</taxon>
        <taxon>Rubricella</taxon>
    </lineage>
</organism>
<protein>
    <submittedName>
        <fullName evidence="2">Uncharacterized protein</fullName>
    </submittedName>
</protein>
<accession>A0A840WZR4</accession>
<keyword evidence="3" id="KW-1185">Reference proteome</keyword>
<feature type="signal peptide" evidence="1">
    <location>
        <begin position="1"/>
        <end position="27"/>
    </location>
</feature>
<evidence type="ECO:0000313" key="2">
    <source>
        <dbReference type="EMBL" id="MBB5515155.1"/>
    </source>
</evidence>
<reference evidence="2 3" key="1">
    <citation type="submission" date="2020-08" db="EMBL/GenBank/DDBJ databases">
        <title>Genomic Encyclopedia of Type Strains, Phase IV (KMG-IV): sequencing the most valuable type-strain genomes for metagenomic binning, comparative biology and taxonomic classification.</title>
        <authorList>
            <person name="Goeker M."/>
        </authorList>
    </citation>
    <scope>NUCLEOTIDE SEQUENCE [LARGE SCALE GENOMIC DNA]</scope>
    <source>
        <strain evidence="2 3">DSM 103377</strain>
    </source>
</reference>
<evidence type="ECO:0000256" key="1">
    <source>
        <dbReference type="SAM" id="SignalP"/>
    </source>
</evidence>
<keyword evidence="1" id="KW-0732">Signal</keyword>
<proteinExistence type="predicted"/>
<gene>
    <name evidence="2" type="ORF">FHS89_001165</name>
</gene>